<evidence type="ECO:0000259" key="1">
    <source>
        <dbReference type="Pfam" id="PF09828"/>
    </source>
</evidence>
<protein>
    <submittedName>
        <fullName evidence="3">Chromate resistance protein ChrB domain-containing protein</fullName>
    </submittedName>
</protein>
<evidence type="ECO:0000259" key="2">
    <source>
        <dbReference type="Pfam" id="PF20229"/>
    </source>
</evidence>
<dbReference type="Pfam" id="PF09828">
    <property type="entry name" value="ChrB_C"/>
    <property type="match status" value="1"/>
</dbReference>
<feature type="domain" description="ChrB C-terminal" evidence="1">
    <location>
        <begin position="178"/>
        <end position="305"/>
    </location>
</feature>
<feature type="domain" description="ChrB N-terminal" evidence="2">
    <location>
        <begin position="17"/>
        <end position="103"/>
    </location>
</feature>
<organism evidence="3 4">
    <name type="scientific">Acidovorax facilis</name>
    <dbReference type="NCBI Taxonomy" id="12917"/>
    <lineage>
        <taxon>Bacteria</taxon>
        <taxon>Pseudomonadati</taxon>
        <taxon>Pseudomonadota</taxon>
        <taxon>Betaproteobacteria</taxon>
        <taxon>Burkholderiales</taxon>
        <taxon>Comamonadaceae</taxon>
        <taxon>Acidovorax</taxon>
    </lineage>
</organism>
<gene>
    <name evidence="3" type="ORF">ACFOW3_29130</name>
</gene>
<dbReference type="InterPro" id="IPR046858">
    <property type="entry name" value="ChrB_N"/>
</dbReference>
<dbReference type="RefSeq" id="WP_252635917.1">
    <property type="nucleotide sequence ID" value="NZ_JAMXAX010000175.1"/>
</dbReference>
<dbReference type="EMBL" id="JBHSAJ010000185">
    <property type="protein sequence ID" value="MFC3938690.1"/>
    <property type="molecule type" value="Genomic_DNA"/>
</dbReference>
<name>A0ABV8DKI7_9BURK</name>
<accession>A0ABV8DKI7</accession>
<sequence length="322" mass="35143">MWSTLIMTLPTQPNAVRLRIWRNLKALGCAALRDGAYLLPEEHAGLLAPIAAEVREHGGTAMLLTLTAPDNMQRQEIEALFDRTEAFSQWRDTASTLQAELAQLTETEARRRLRNVADALQALHRIDYYPGAAAAQADSDMASLRQALDACFSRGEPAALPAHGIRRLDTAQFQNQRWATRARPWVDRLACAWLIRRFVDPGARFVWLADPASPPADVQGFDFDGARFTHVGALVTFEVLIASFGLETDPRLQRLARAVHYLDTGGMPVPEAAGLEAVLAGLREVHADDDALAQAAAQVFDALYAVPTTLPSSQAPLTSAAT</sequence>
<keyword evidence="4" id="KW-1185">Reference proteome</keyword>
<dbReference type="InterPro" id="IPR018634">
    <property type="entry name" value="ChrB_C"/>
</dbReference>
<evidence type="ECO:0000313" key="4">
    <source>
        <dbReference type="Proteomes" id="UP001595693"/>
    </source>
</evidence>
<proteinExistence type="predicted"/>
<dbReference type="Pfam" id="PF20229">
    <property type="entry name" value="ChrB_N"/>
    <property type="match status" value="1"/>
</dbReference>
<comment type="caution">
    <text evidence="3">The sequence shown here is derived from an EMBL/GenBank/DDBJ whole genome shotgun (WGS) entry which is preliminary data.</text>
</comment>
<reference evidence="4" key="1">
    <citation type="journal article" date="2019" name="Int. J. Syst. Evol. Microbiol.">
        <title>The Global Catalogue of Microorganisms (GCM) 10K type strain sequencing project: providing services to taxonomists for standard genome sequencing and annotation.</title>
        <authorList>
            <consortium name="The Broad Institute Genomics Platform"/>
            <consortium name="The Broad Institute Genome Sequencing Center for Infectious Disease"/>
            <person name="Wu L."/>
            <person name="Ma J."/>
        </authorList>
    </citation>
    <scope>NUCLEOTIDE SEQUENCE [LARGE SCALE GENOMIC DNA]</scope>
    <source>
        <strain evidence="4">CCUG 2113</strain>
    </source>
</reference>
<dbReference type="Proteomes" id="UP001595693">
    <property type="component" value="Unassembled WGS sequence"/>
</dbReference>
<evidence type="ECO:0000313" key="3">
    <source>
        <dbReference type="EMBL" id="MFC3938690.1"/>
    </source>
</evidence>